<dbReference type="Proteomes" id="UP000006729">
    <property type="component" value="Chromosome 5"/>
</dbReference>
<dbReference type="GO" id="GO:0004674">
    <property type="term" value="F:protein serine/threonine kinase activity"/>
    <property type="evidence" value="ECO:0007669"/>
    <property type="project" value="UniProtKB-KW"/>
</dbReference>
<keyword evidence="7" id="KW-0067">ATP-binding</keyword>
<protein>
    <recommendedName>
        <fullName evidence="2">non-specific serine/threonine protein kinase</fullName>
        <ecNumber evidence="2">2.7.11.1</ecNumber>
    </recommendedName>
</protein>
<dbReference type="Gene3D" id="1.10.510.10">
    <property type="entry name" value="Transferase(Phosphotransferase) domain 1"/>
    <property type="match status" value="1"/>
</dbReference>
<dbReference type="HOGENOM" id="CLU_2190772_0_0_1"/>
<dbReference type="PANTHER" id="PTHR48006">
    <property type="entry name" value="LEUCINE-RICH REPEAT-CONTAINING PROTEIN DDB_G0281931-RELATED"/>
    <property type="match status" value="1"/>
</dbReference>
<evidence type="ECO:0000256" key="8">
    <source>
        <dbReference type="ARBA" id="ARBA00047899"/>
    </source>
</evidence>
<organism evidence="11 12">
    <name type="scientific">Populus trichocarpa</name>
    <name type="common">Western balsam poplar</name>
    <name type="synonym">Populus balsamifera subsp. trichocarpa</name>
    <dbReference type="NCBI Taxonomy" id="3694"/>
    <lineage>
        <taxon>Eukaryota</taxon>
        <taxon>Viridiplantae</taxon>
        <taxon>Streptophyta</taxon>
        <taxon>Embryophyta</taxon>
        <taxon>Tracheophyta</taxon>
        <taxon>Spermatophyta</taxon>
        <taxon>Magnoliopsida</taxon>
        <taxon>eudicotyledons</taxon>
        <taxon>Gunneridae</taxon>
        <taxon>Pentapetalae</taxon>
        <taxon>rosids</taxon>
        <taxon>fabids</taxon>
        <taxon>Malpighiales</taxon>
        <taxon>Salicaceae</taxon>
        <taxon>Saliceae</taxon>
        <taxon>Populus</taxon>
    </lineage>
</organism>
<dbReference type="Pfam" id="PF00069">
    <property type="entry name" value="Pkinase"/>
    <property type="match status" value="1"/>
</dbReference>
<dbReference type="eggNOG" id="KOG1187">
    <property type="taxonomic scope" value="Eukaryota"/>
</dbReference>
<dbReference type="InterPro" id="IPR000719">
    <property type="entry name" value="Prot_kinase_dom"/>
</dbReference>
<gene>
    <name evidence="11" type="ORF">POPTR_005G143300</name>
</gene>
<dbReference type="InterPro" id="IPR051824">
    <property type="entry name" value="LRR_Rcpt-Like_S/T_Kinase"/>
</dbReference>
<keyword evidence="3" id="KW-0723">Serine/threonine-protein kinase</keyword>
<keyword evidence="5" id="KW-0547">Nucleotide-binding</keyword>
<evidence type="ECO:0000256" key="2">
    <source>
        <dbReference type="ARBA" id="ARBA00012513"/>
    </source>
</evidence>
<dbReference type="GO" id="GO:0016020">
    <property type="term" value="C:membrane"/>
    <property type="evidence" value="ECO:0007669"/>
    <property type="project" value="UniProtKB-SubCell"/>
</dbReference>
<dbReference type="AlphaFoldDB" id="U5GGE1"/>
<sequence length="109" mass="12834">FMEKRTSRDHLYNRKVCLKNLSAETELTWKQRFEICIGLIKGLHYLYIGLGGEIFYRDVKSTNILLDEHYMAKVVDFDLSQLGMLNLDHINMGLNGSFGYFDPEYFRTL</sequence>
<dbReference type="InterPro" id="IPR011009">
    <property type="entry name" value="Kinase-like_dom_sf"/>
</dbReference>
<evidence type="ECO:0000256" key="6">
    <source>
        <dbReference type="ARBA" id="ARBA00022777"/>
    </source>
</evidence>
<dbReference type="SUPFAM" id="SSF56112">
    <property type="entry name" value="Protein kinase-like (PK-like)"/>
    <property type="match status" value="1"/>
</dbReference>
<feature type="domain" description="Protein kinase" evidence="10">
    <location>
        <begin position="1"/>
        <end position="109"/>
    </location>
</feature>
<evidence type="ECO:0000256" key="7">
    <source>
        <dbReference type="ARBA" id="ARBA00022840"/>
    </source>
</evidence>
<dbReference type="PANTHER" id="PTHR48006:SF102">
    <property type="entry name" value="LEUCINE-RICH REPEAT-CONTAINING PROTEIN DDB_G0281931-RELATED"/>
    <property type="match status" value="1"/>
</dbReference>
<evidence type="ECO:0000313" key="12">
    <source>
        <dbReference type="Proteomes" id="UP000006729"/>
    </source>
</evidence>
<evidence type="ECO:0000256" key="1">
    <source>
        <dbReference type="ARBA" id="ARBA00004479"/>
    </source>
</evidence>
<dbReference type="PROSITE" id="PS50011">
    <property type="entry name" value="PROTEIN_KINASE_DOM"/>
    <property type="match status" value="1"/>
</dbReference>
<keyword evidence="4" id="KW-0808">Transferase</keyword>
<dbReference type="InParanoid" id="U5GGE1"/>
<evidence type="ECO:0000313" key="11">
    <source>
        <dbReference type="EMBL" id="PNT36705.1"/>
    </source>
</evidence>
<feature type="non-terminal residue" evidence="11">
    <location>
        <position position="1"/>
    </location>
</feature>
<dbReference type="PROSITE" id="PS00108">
    <property type="entry name" value="PROTEIN_KINASE_ST"/>
    <property type="match status" value="1"/>
</dbReference>
<comment type="catalytic activity">
    <reaction evidence="9">
        <text>L-seryl-[protein] + ATP = O-phospho-L-seryl-[protein] + ADP + H(+)</text>
        <dbReference type="Rhea" id="RHEA:17989"/>
        <dbReference type="Rhea" id="RHEA-COMP:9863"/>
        <dbReference type="Rhea" id="RHEA-COMP:11604"/>
        <dbReference type="ChEBI" id="CHEBI:15378"/>
        <dbReference type="ChEBI" id="CHEBI:29999"/>
        <dbReference type="ChEBI" id="CHEBI:30616"/>
        <dbReference type="ChEBI" id="CHEBI:83421"/>
        <dbReference type="ChEBI" id="CHEBI:456216"/>
        <dbReference type="EC" id="2.7.11.1"/>
    </reaction>
</comment>
<evidence type="ECO:0000256" key="4">
    <source>
        <dbReference type="ARBA" id="ARBA00022679"/>
    </source>
</evidence>
<evidence type="ECO:0000256" key="3">
    <source>
        <dbReference type="ARBA" id="ARBA00022527"/>
    </source>
</evidence>
<comment type="subcellular location">
    <subcellularLocation>
        <location evidence="1">Membrane</location>
        <topology evidence="1">Single-pass type I membrane protein</topology>
    </subcellularLocation>
</comment>
<name>U5GGE1_POPTR</name>
<comment type="catalytic activity">
    <reaction evidence="8">
        <text>L-threonyl-[protein] + ATP = O-phospho-L-threonyl-[protein] + ADP + H(+)</text>
        <dbReference type="Rhea" id="RHEA:46608"/>
        <dbReference type="Rhea" id="RHEA-COMP:11060"/>
        <dbReference type="Rhea" id="RHEA-COMP:11605"/>
        <dbReference type="ChEBI" id="CHEBI:15378"/>
        <dbReference type="ChEBI" id="CHEBI:30013"/>
        <dbReference type="ChEBI" id="CHEBI:30616"/>
        <dbReference type="ChEBI" id="CHEBI:61977"/>
        <dbReference type="ChEBI" id="CHEBI:456216"/>
        <dbReference type="EC" id="2.7.11.1"/>
    </reaction>
</comment>
<reference evidence="11 12" key="1">
    <citation type="journal article" date="2006" name="Science">
        <title>The genome of black cottonwood, Populus trichocarpa (Torr. &amp; Gray).</title>
        <authorList>
            <person name="Tuskan G.A."/>
            <person name="Difazio S."/>
            <person name="Jansson S."/>
            <person name="Bohlmann J."/>
            <person name="Grigoriev I."/>
            <person name="Hellsten U."/>
            <person name="Putnam N."/>
            <person name="Ralph S."/>
            <person name="Rombauts S."/>
            <person name="Salamov A."/>
            <person name="Schein J."/>
            <person name="Sterck L."/>
            <person name="Aerts A."/>
            <person name="Bhalerao R.R."/>
            <person name="Bhalerao R.P."/>
            <person name="Blaudez D."/>
            <person name="Boerjan W."/>
            <person name="Brun A."/>
            <person name="Brunner A."/>
            <person name="Busov V."/>
            <person name="Campbell M."/>
            <person name="Carlson J."/>
            <person name="Chalot M."/>
            <person name="Chapman J."/>
            <person name="Chen G.L."/>
            <person name="Cooper D."/>
            <person name="Coutinho P.M."/>
            <person name="Couturier J."/>
            <person name="Covert S."/>
            <person name="Cronk Q."/>
            <person name="Cunningham R."/>
            <person name="Davis J."/>
            <person name="Degroeve S."/>
            <person name="Dejardin A."/>
            <person name="Depamphilis C."/>
            <person name="Detter J."/>
            <person name="Dirks B."/>
            <person name="Dubchak I."/>
            <person name="Duplessis S."/>
            <person name="Ehlting J."/>
            <person name="Ellis B."/>
            <person name="Gendler K."/>
            <person name="Goodstein D."/>
            <person name="Gribskov M."/>
            <person name="Grimwood J."/>
            <person name="Groover A."/>
            <person name="Gunter L."/>
            <person name="Hamberger B."/>
            <person name="Heinze B."/>
            <person name="Helariutta Y."/>
            <person name="Henrissat B."/>
            <person name="Holligan D."/>
            <person name="Holt R."/>
            <person name="Huang W."/>
            <person name="Islam-Faridi N."/>
            <person name="Jones S."/>
            <person name="Jones-Rhoades M."/>
            <person name="Jorgensen R."/>
            <person name="Joshi C."/>
            <person name="Kangasjarvi J."/>
            <person name="Karlsson J."/>
            <person name="Kelleher C."/>
            <person name="Kirkpatrick R."/>
            <person name="Kirst M."/>
            <person name="Kohler A."/>
            <person name="Kalluri U."/>
            <person name="Larimer F."/>
            <person name="Leebens-Mack J."/>
            <person name="Leple J.C."/>
            <person name="Locascio P."/>
            <person name="Lou Y."/>
            <person name="Lucas S."/>
            <person name="Martin F."/>
            <person name="Montanini B."/>
            <person name="Napoli C."/>
            <person name="Nelson D.R."/>
            <person name="Nelson C."/>
            <person name="Nieminen K."/>
            <person name="Nilsson O."/>
            <person name="Pereda V."/>
            <person name="Peter G."/>
            <person name="Philippe R."/>
            <person name="Pilate G."/>
            <person name="Poliakov A."/>
            <person name="Razumovskaya J."/>
            <person name="Richardson P."/>
            <person name="Rinaldi C."/>
            <person name="Ritland K."/>
            <person name="Rouze P."/>
            <person name="Ryaboy D."/>
            <person name="Schmutz J."/>
            <person name="Schrader J."/>
            <person name="Segerman B."/>
            <person name="Shin H."/>
            <person name="Siddiqui A."/>
            <person name="Sterky F."/>
            <person name="Terry A."/>
            <person name="Tsai C.J."/>
            <person name="Uberbacher E."/>
            <person name="Unneberg P."/>
            <person name="Vahala J."/>
            <person name="Wall K."/>
            <person name="Wessler S."/>
            <person name="Yang G."/>
            <person name="Yin T."/>
            <person name="Douglas C."/>
            <person name="Marra M."/>
            <person name="Sandberg G."/>
            <person name="Van de Peer Y."/>
            <person name="Rokhsar D."/>
        </authorList>
    </citation>
    <scope>NUCLEOTIDE SEQUENCE [LARGE SCALE GENOMIC DNA]</scope>
    <source>
        <strain evidence="12">cv. Nisqually</strain>
    </source>
</reference>
<proteinExistence type="predicted"/>
<dbReference type="InterPro" id="IPR008271">
    <property type="entry name" value="Ser/Thr_kinase_AS"/>
</dbReference>
<keyword evidence="6" id="KW-0418">Kinase</keyword>
<evidence type="ECO:0000256" key="9">
    <source>
        <dbReference type="ARBA" id="ARBA00048679"/>
    </source>
</evidence>
<evidence type="ECO:0000256" key="5">
    <source>
        <dbReference type="ARBA" id="ARBA00022741"/>
    </source>
</evidence>
<dbReference type="EMBL" id="CM009294">
    <property type="protein sequence ID" value="PNT36705.1"/>
    <property type="molecule type" value="Genomic_DNA"/>
</dbReference>
<evidence type="ECO:0000259" key="10">
    <source>
        <dbReference type="PROSITE" id="PS50011"/>
    </source>
</evidence>
<dbReference type="GO" id="GO:0005524">
    <property type="term" value="F:ATP binding"/>
    <property type="evidence" value="ECO:0007669"/>
    <property type="project" value="UniProtKB-KW"/>
</dbReference>
<accession>U5GGE1</accession>
<dbReference type="EC" id="2.7.11.1" evidence="2"/>
<keyword evidence="12" id="KW-1185">Reference proteome</keyword>